<name>A0A919V8K6_9ACTN</name>
<dbReference type="EMBL" id="BOOW01000030">
    <property type="protein sequence ID" value="GII94548.1"/>
    <property type="molecule type" value="Genomic_DNA"/>
</dbReference>
<sequence>MIGMLRKCGVTSQMMYTAGMASIGLSGLAWLASRTMEEAGQGRADRWGIFIGEWVPALFAIGVALRLEEIQGTPVERRAKHPHKAEEPQEAAVHAGV</sequence>
<accession>A0A919V8K6</accession>
<comment type="caution">
    <text evidence="2">The sequence shown here is derived from an EMBL/GenBank/DDBJ whole genome shotgun (WGS) entry which is preliminary data.</text>
</comment>
<reference evidence="2" key="1">
    <citation type="submission" date="2021-01" db="EMBL/GenBank/DDBJ databases">
        <title>Whole genome shotgun sequence of Sinosporangium siamense NBRC 109515.</title>
        <authorList>
            <person name="Komaki H."/>
            <person name="Tamura T."/>
        </authorList>
    </citation>
    <scope>NUCLEOTIDE SEQUENCE</scope>
    <source>
        <strain evidence="2">NBRC 109515</strain>
    </source>
</reference>
<evidence type="ECO:0000256" key="1">
    <source>
        <dbReference type="SAM" id="MobiDB-lite"/>
    </source>
</evidence>
<gene>
    <name evidence="2" type="ORF">Ssi02_47790</name>
</gene>
<proteinExistence type="predicted"/>
<keyword evidence="3" id="KW-1185">Reference proteome</keyword>
<dbReference type="AlphaFoldDB" id="A0A919V8K6"/>
<dbReference type="RefSeq" id="WP_307825763.1">
    <property type="nucleotide sequence ID" value="NZ_BOOW01000030.1"/>
</dbReference>
<evidence type="ECO:0000313" key="3">
    <source>
        <dbReference type="Proteomes" id="UP000606172"/>
    </source>
</evidence>
<protein>
    <submittedName>
        <fullName evidence="2">Uncharacterized protein</fullName>
    </submittedName>
</protein>
<organism evidence="2 3">
    <name type="scientific">Sinosporangium siamense</name>
    <dbReference type="NCBI Taxonomy" id="1367973"/>
    <lineage>
        <taxon>Bacteria</taxon>
        <taxon>Bacillati</taxon>
        <taxon>Actinomycetota</taxon>
        <taxon>Actinomycetes</taxon>
        <taxon>Streptosporangiales</taxon>
        <taxon>Streptosporangiaceae</taxon>
        <taxon>Sinosporangium</taxon>
    </lineage>
</organism>
<evidence type="ECO:0000313" key="2">
    <source>
        <dbReference type="EMBL" id="GII94548.1"/>
    </source>
</evidence>
<feature type="region of interest" description="Disordered" evidence="1">
    <location>
        <begin position="75"/>
        <end position="97"/>
    </location>
</feature>
<dbReference type="Proteomes" id="UP000606172">
    <property type="component" value="Unassembled WGS sequence"/>
</dbReference>